<name>A0A852VSK5_9BACT</name>
<organism evidence="2 3">
    <name type="scientific">Tunturiibacter lichenicola</name>
    <dbReference type="NCBI Taxonomy" id="2051959"/>
    <lineage>
        <taxon>Bacteria</taxon>
        <taxon>Pseudomonadati</taxon>
        <taxon>Acidobacteriota</taxon>
        <taxon>Terriglobia</taxon>
        <taxon>Terriglobales</taxon>
        <taxon>Acidobacteriaceae</taxon>
        <taxon>Tunturiibacter</taxon>
    </lineage>
</organism>
<gene>
    <name evidence="2" type="ORF">HDF08_004415</name>
</gene>
<dbReference type="EMBL" id="JACCCU010000005">
    <property type="protein sequence ID" value="NYF92292.1"/>
    <property type="molecule type" value="Genomic_DNA"/>
</dbReference>
<evidence type="ECO:0000313" key="3">
    <source>
        <dbReference type="Proteomes" id="UP000564385"/>
    </source>
</evidence>
<reference evidence="2 3" key="1">
    <citation type="submission" date="2020-07" db="EMBL/GenBank/DDBJ databases">
        <title>Genomic Encyclopedia of Type Strains, Phase IV (KMG-V): Genome sequencing to study the core and pangenomes of soil and plant-associated prokaryotes.</title>
        <authorList>
            <person name="Whitman W."/>
        </authorList>
    </citation>
    <scope>NUCLEOTIDE SEQUENCE [LARGE SCALE GENOMIC DNA]</scope>
    <source>
        <strain evidence="2 3">M8UP22</strain>
    </source>
</reference>
<comment type="caution">
    <text evidence="2">The sequence shown here is derived from an EMBL/GenBank/DDBJ whole genome shotgun (WGS) entry which is preliminary data.</text>
</comment>
<proteinExistence type="predicted"/>
<accession>A0A852VSK5</accession>
<keyword evidence="1" id="KW-0812">Transmembrane</keyword>
<dbReference type="AlphaFoldDB" id="A0A852VSK5"/>
<dbReference type="Proteomes" id="UP000564385">
    <property type="component" value="Unassembled WGS sequence"/>
</dbReference>
<evidence type="ECO:0000256" key="1">
    <source>
        <dbReference type="SAM" id="Phobius"/>
    </source>
</evidence>
<evidence type="ECO:0000313" key="2">
    <source>
        <dbReference type="EMBL" id="NYF92292.1"/>
    </source>
</evidence>
<keyword evidence="1" id="KW-0472">Membrane</keyword>
<feature type="transmembrane region" description="Helical" evidence="1">
    <location>
        <begin position="6"/>
        <end position="25"/>
    </location>
</feature>
<protein>
    <submittedName>
        <fullName evidence="2">Uncharacterized protein</fullName>
    </submittedName>
</protein>
<keyword evidence="1" id="KW-1133">Transmembrane helix</keyword>
<sequence length="168" mass="18999">MTDHQIAIWTLGLTAVAVIGTWLSVPQFQPAWFKRRRNQIEITSPRPGEILRDSKRLAPGLCFRVTGRLGILPGNHRIWLLVQPMGSKSFWPQGFEQVTYDPVTGEWSGFIFEPSGHAKIAVFAVVAPRSAQAFFEYYQKHGGTTGWDPLHEIPAECINRWEVEAQTP</sequence>